<evidence type="ECO:0000313" key="3">
    <source>
        <dbReference type="EMBL" id="AHH97099.1"/>
    </source>
</evidence>
<dbReference type="InterPro" id="IPR002559">
    <property type="entry name" value="Transposase_11"/>
</dbReference>
<dbReference type="InterPro" id="IPR012337">
    <property type="entry name" value="RNaseH-like_sf"/>
</dbReference>
<dbReference type="GO" id="GO:0003677">
    <property type="term" value="F:DNA binding"/>
    <property type="evidence" value="ECO:0007669"/>
    <property type="project" value="InterPro"/>
</dbReference>
<feature type="transmembrane region" description="Helical" evidence="1">
    <location>
        <begin position="16"/>
        <end position="36"/>
    </location>
</feature>
<dbReference type="Pfam" id="PF01609">
    <property type="entry name" value="DDE_Tnp_1"/>
    <property type="match status" value="1"/>
</dbReference>
<evidence type="ECO:0000313" key="4">
    <source>
        <dbReference type="Proteomes" id="UP000019225"/>
    </source>
</evidence>
<reference evidence="3 4" key="1">
    <citation type="journal article" date="2014" name="BMC Genomics">
        <title>Complete genome sequence of producer of the glycopeptide antibiotic Aculeximycin Kutzneria albida DSM 43870T, a representative of minor genus of Pseudonocardiaceae.</title>
        <authorList>
            <person name="Rebets Y."/>
            <person name="Tokovenko B."/>
            <person name="Lushchyk I."/>
            <person name="Ruckert C."/>
            <person name="Zaburannyi N."/>
            <person name="Bechthold A."/>
            <person name="Kalinowski J."/>
            <person name="Luzhetskyy A."/>
        </authorList>
    </citation>
    <scope>NUCLEOTIDE SEQUENCE [LARGE SCALE GENOMIC DNA]</scope>
    <source>
        <strain evidence="3">DSM 43870</strain>
    </source>
</reference>
<organism evidence="3 4">
    <name type="scientific">Kutzneria albida DSM 43870</name>
    <dbReference type="NCBI Taxonomy" id="1449976"/>
    <lineage>
        <taxon>Bacteria</taxon>
        <taxon>Bacillati</taxon>
        <taxon>Actinomycetota</taxon>
        <taxon>Actinomycetes</taxon>
        <taxon>Pseudonocardiales</taxon>
        <taxon>Pseudonocardiaceae</taxon>
        <taxon>Kutzneria</taxon>
    </lineage>
</organism>
<keyword evidence="1" id="KW-0472">Membrane</keyword>
<keyword evidence="1" id="KW-1133">Transmembrane helix</keyword>
<dbReference type="GO" id="GO:0004803">
    <property type="term" value="F:transposase activity"/>
    <property type="evidence" value="ECO:0007669"/>
    <property type="project" value="InterPro"/>
</dbReference>
<dbReference type="OrthoDB" id="3539237at2"/>
<dbReference type="GO" id="GO:0006313">
    <property type="term" value="P:DNA transposition"/>
    <property type="evidence" value="ECO:0007669"/>
    <property type="project" value="InterPro"/>
</dbReference>
<dbReference type="EMBL" id="CP007155">
    <property type="protein sequence ID" value="AHH97099.1"/>
    <property type="molecule type" value="Genomic_DNA"/>
</dbReference>
<keyword evidence="1" id="KW-0812">Transmembrane</keyword>
<dbReference type="AlphaFoldDB" id="W5WFZ4"/>
<dbReference type="STRING" id="1449976.KALB_3735"/>
<dbReference type="RefSeq" id="WP_025357206.1">
    <property type="nucleotide sequence ID" value="NZ_CP007155.1"/>
</dbReference>
<protein>
    <recommendedName>
        <fullName evidence="2">Transposase IS4-like domain-containing protein</fullName>
    </recommendedName>
</protein>
<feature type="domain" description="Transposase IS4-like" evidence="2">
    <location>
        <begin position="67"/>
        <end position="254"/>
    </location>
</feature>
<keyword evidence="4" id="KW-1185">Reference proteome</keyword>
<gene>
    <name evidence="3" type="ORF">KALB_3735</name>
</gene>
<name>W5WFZ4_9PSEU</name>
<dbReference type="HOGENOM" id="CLU_047673_0_0_11"/>
<dbReference type="KEGG" id="kal:KALB_3735"/>
<dbReference type="SUPFAM" id="SSF53098">
    <property type="entry name" value="Ribonuclease H-like"/>
    <property type="match status" value="1"/>
</dbReference>
<evidence type="ECO:0000259" key="2">
    <source>
        <dbReference type="Pfam" id="PF01609"/>
    </source>
</evidence>
<dbReference type="Proteomes" id="UP000019225">
    <property type="component" value="Chromosome"/>
</dbReference>
<sequence length="287" mass="31927">MPRPHLSKSLRCLLDAFQPCFTFATFATFVVAALVVELPFLQRPIALSVLFRLWQPGGPSKPALAFQLVTLIARARPDRRVHVVADGAYLCRTLRHLPDSVTLTGPPPRHAGLYEAHPDTAQARPLRRRGRPRVRGERIGTPAELAAATPGVPTTVTRYGRTSTVTVHERRCLWYGVFRSQPIRVLAVREPRKPGFALVTTDLTTPAARIIECYAARWAIEVALADAKHITGAGEARNRTRRAVERTAPFVMLAQTLVVVWYHLAGHSPKVVTEHGPRARWYTTKPP</sequence>
<proteinExistence type="predicted"/>
<evidence type="ECO:0000256" key="1">
    <source>
        <dbReference type="SAM" id="Phobius"/>
    </source>
</evidence>
<accession>W5WFZ4</accession>
<dbReference type="eggNOG" id="COG3385">
    <property type="taxonomic scope" value="Bacteria"/>
</dbReference>